<dbReference type="SMART" id="SM00832">
    <property type="entry name" value="C8"/>
    <property type="match status" value="1"/>
</dbReference>
<dbReference type="Pfam" id="PF00094">
    <property type="entry name" value="VWD"/>
    <property type="match status" value="1"/>
</dbReference>
<reference evidence="3" key="2">
    <citation type="submission" date="2025-08" db="UniProtKB">
        <authorList>
            <consortium name="Ensembl"/>
        </authorList>
    </citation>
    <scope>IDENTIFICATION</scope>
</reference>
<dbReference type="InterPro" id="IPR001846">
    <property type="entry name" value="VWF_type-D"/>
</dbReference>
<keyword evidence="1" id="KW-1015">Disulfide bond</keyword>
<dbReference type="AlphaFoldDB" id="A0A8U8B166"/>
<dbReference type="PROSITE" id="PS51233">
    <property type="entry name" value="VWFD"/>
    <property type="match status" value="1"/>
</dbReference>
<evidence type="ECO:0000313" key="3">
    <source>
        <dbReference type="Ensembl" id="ENSCPVP00000023628.1"/>
    </source>
</evidence>
<dbReference type="InterPro" id="IPR050780">
    <property type="entry name" value="Mucin_vWF_Thrombospondin_sf"/>
</dbReference>
<dbReference type="Ensembl" id="ENSCPVT00000027515.1">
    <property type="protein sequence ID" value="ENSCPVP00000023628.1"/>
    <property type="gene ID" value="ENSCPVG00000016967.1"/>
</dbReference>
<evidence type="ECO:0000313" key="4">
    <source>
        <dbReference type="Proteomes" id="UP000694382"/>
    </source>
</evidence>
<keyword evidence="2" id="KW-0325">Glycoprotein</keyword>
<dbReference type="GO" id="GO:0005615">
    <property type="term" value="C:extracellular space"/>
    <property type="evidence" value="ECO:0007669"/>
    <property type="project" value="TreeGrafter"/>
</dbReference>
<dbReference type="Pfam" id="PF25962">
    <property type="entry name" value="TIL_OTOGL_Mucin"/>
    <property type="match status" value="1"/>
</dbReference>
<dbReference type="PANTHER" id="PTHR11339">
    <property type="entry name" value="EXTRACELLULAR MATRIX GLYCOPROTEIN RELATED"/>
    <property type="match status" value="1"/>
</dbReference>
<dbReference type="PANTHER" id="PTHR11339:SF408">
    <property type="entry name" value="MUCIN-5B"/>
    <property type="match status" value="1"/>
</dbReference>
<name>A0A8U8B166_GEOPR</name>
<evidence type="ECO:0000256" key="1">
    <source>
        <dbReference type="ARBA" id="ARBA00023157"/>
    </source>
</evidence>
<dbReference type="Proteomes" id="UP000694382">
    <property type="component" value="Chromosome 5"/>
</dbReference>
<dbReference type="Pfam" id="PF08742">
    <property type="entry name" value="C8"/>
    <property type="match status" value="1"/>
</dbReference>
<organism evidence="3 4">
    <name type="scientific">Geospiza parvula</name>
    <name type="common">Small tree-finch</name>
    <name type="synonym">Camarhynchus parvulus</name>
    <dbReference type="NCBI Taxonomy" id="87175"/>
    <lineage>
        <taxon>Eukaryota</taxon>
        <taxon>Metazoa</taxon>
        <taxon>Chordata</taxon>
        <taxon>Craniata</taxon>
        <taxon>Vertebrata</taxon>
        <taxon>Euteleostomi</taxon>
        <taxon>Archelosauria</taxon>
        <taxon>Archosauria</taxon>
        <taxon>Dinosauria</taxon>
        <taxon>Saurischia</taxon>
        <taxon>Theropoda</taxon>
        <taxon>Coelurosauria</taxon>
        <taxon>Aves</taxon>
        <taxon>Neognathae</taxon>
        <taxon>Neoaves</taxon>
        <taxon>Telluraves</taxon>
        <taxon>Australaves</taxon>
        <taxon>Passeriformes</taxon>
        <taxon>Thraupidae</taxon>
        <taxon>Camarhynchus</taxon>
    </lineage>
</organism>
<evidence type="ECO:0000256" key="2">
    <source>
        <dbReference type="ARBA" id="ARBA00023180"/>
    </source>
</evidence>
<dbReference type="InterPro" id="IPR058753">
    <property type="entry name" value="TIL_OTOGL_Mucin"/>
</dbReference>
<protein>
    <submittedName>
        <fullName evidence="3">Uncharacterized protein</fullName>
    </submittedName>
</protein>
<dbReference type="GO" id="GO:0031012">
    <property type="term" value="C:extracellular matrix"/>
    <property type="evidence" value="ECO:0007669"/>
    <property type="project" value="TreeGrafter"/>
</dbReference>
<dbReference type="InterPro" id="IPR014853">
    <property type="entry name" value="VWF/SSPO/ZAN-like_Cys-rich_dom"/>
</dbReference>
<sequence>MKMFRTDRMGRHHSKRWISSIFSVSDFVSSFLTSIILLFYILLQGQVCGLCGNYDGNSVNDFTTRSQSVVEDVLEFGNSWKVSSTCPDAASVNDPCSTNPYRKSWSEKQCSIINSNVFAACHSQVEPAKYYQACVTDACACDTGGDCDCFCTAVAAYAQACSEVGVCIAWRSPTICPLFCDYYNQQGECEWHYKPCGASCMKTCKNPSGKCLNDLPGLEGKNSCKHLLVGTYCYILHCL</sequence>
<reference evidence="3" key="1">
    <citation type="submission" date="2020-02" db="EMBL/GenBank/DDBJ databases">
        <authorList>
            <person name="Enbody D E."/>
            <person name="Pettersson E M."/>
        </authorList>
    </citation>
    <scope>NUCLEOTIDE SEQUENCE [LARGE SCALE GENOMIC DNA]</scope>
</reference>
<accession>A0A8U8B166</accession>
<keyword evidence="4" id="KW-1185">Reference proteome</keyword>
<proteinExistence type="predicted"/>
<reference evidence="3" key="3">
    <citation type="submission" date="2025-09" db="UniProtKB">
        <authorList>
            <consortium name="Ensembl"/>
        </authorList>
    </citation>
    <scope>IDENTIFICATION</scope>
</reference>